<protein>
    <submittedName>
        <fullName evidence="3">Uncharacterized protein</fullName>
    </submittedName>
</protein>
<dbReference type="AlphaFoldDB" id="A0A226DB60"/>
<accession>A0A226DB60</accession>
<dbReference type="EMBL" id="LNIX01000026">
    <property type="protein sequence ID" value="OXA42403.1"/>
    <property type="molecule type" value="Genomic_DNA"/>
</dbReference>
<comment type="caution">
    <text evidence="3">The sequence shown here is derived from an EMBL/GenBank/DDBJ whole genome shotgun (WGS) entry which is preliminary data.</text>
</comment>
<reference evidence="3 4" key="1">
    <citation type="submission" date="2015-12" db="EMBL/GenBank/DDBJ databases">
        <title>The genome of Folsomia candida.</title>
        <authorList>
            <person name="Faddeeva A."/>
            <person name="Derks M.F."/>
            <person name="Anvar Y."/>
            <person name="Smit S."/>
            <person name="Van Straalen N."/>
            <person name="Roelofs D."/>
        </authorList>
    </citation>
    <scope>NUCLEOTIDE SEQUENCE [LARGE SCALE GENOMIC DNA]</scope>
    <source>
        <strain evidence="3 4">VU population</strain>
        <tissue evidence="3">Whole body</tissue>
    </source>
</reference>
<evidence type="ECO:0000313" key="3">
    <source>
        <dbReference type="EMBL" id="OXA42403.1"/>
    </source>
</evidence>
<evidence type="ECO:0000256" key="2">
    <source>
        <dbReference type="SAM" id="SignalP"/>
    </source>
</evidence>
<name>A0A226DB60_FOLCA</name>
<sequence length="661" mass="76598">MLHQDFLAYLLLIILPCSLGTDKLPNGNFDHFGPCVLKFVRLSDTLEYVDLSENLIHANNPTNLIYTISQKLTFRFDHPNNYYDEMSALDFKFYEVCTITVFVKYGINYYLFHSNYFHYTRDGHRGVKHSTLILISKQSPKDIIWLRYPSERTVQRRIFALHLTRGHHVDPFQSAEIEWFFICPYCKYVVQSIDYTRKGSLVPDTICGQGQYNIAQTWITCGPSQIKHNTIATILNISVVKVDLRKMFSSEWGYYEQQYPLPSYGYVNLKLLYSIHHEGVHAIYCNFNVWSENSDFAVWASPFSIWVWLTGFVIVVIAVVLRILQYTVQLNKVAVTYELLQILGEFLFQICLKCPRQESRSKCIPRWIGVSLFFTIFMLLAQYEFYLTANLVAPPHYKVIRTLSDFFDNDHTLVYESSGTDGNRTARAQLESEFVRKSLGAFPHEKTIIVRTNINNLTPYVRKHTARNVLEGEYDCFAIYDVALNRVGFDYPYNLLHLEIGQSTQALERGGFPKLWQAQYDHFLKLRAMLWPSRKRSYPIAVHWDSCISVFGSFGNLLRFISASLDYSLNLQGLIFYTIASRRPRPTCSNSQTEAGDRIRQTTNACKYGKLYMNYVGSIEYEVNMVRGQSVARSIWSGVNLWRGRYGQGSICRGVNMTGEI</sequence>
<feature type="chain" id="PRO_5012013872" evidence="2">
    <location>
        <begin position="21"/>
        <end position="661"/>
    </location>
</feature>
<organism evidence="3 4">
    <name type="scientific">Folsomia candida</name>
    <name type="common">Springtail</name>
    <dbReference type="NCBI Taxonomy" id="158441"/>
    <lineage>
        <taxon>Eukaryota</taxon>
        <taxon>Metazoa</taxon>
        <taxon>Ecdysozoa</taxon>
        <taxon>Arthropoda</taxon>
        <taxon>Hexapoda</taxon>
        <taxon>Collembola</taxon>
        <taxon>Entomobryomorpha</taxon>
        <taxon>Isotomoidea</taxon>
        <taxon>Isotomidae</taxon>
        <taxon>Proisotominae</taxon>
        <taxon>Folsomia</taxon>
    </lineage>
</organism>
<keyword evidence="4" id="KW-1185">Reference proteome</keyword>
<evidence type="ECO:0000313" key="4">
    <source>
        <dbReference type="Proteomes" id="UP000198287"/>
    </source>
</evidence>
<feature type="signal peptide" evidence="2">
    <location>
        <begin position="1"/>
        <end position="20"/>
    </location>
</feature>
<evidence type="ECO:0000256" key="1">
    <source>
        <dbReference type="SAM" id="Phobius"/>
    </source>
</evidence>
<feature type="transmembrane region" description="Helical" evidence="1">
    <location>
        <begin position="367"/>
        <end position="386"/>
    </location>
</feature>
<dbReference type="Proteomes" id="UP000198287">
    <property type="component" value="Unassembled WGS sequence"/>
</dbReference>
<keyword evidence="1" id="KW-1133">Transmembrane helix</keyword>
<keyword evidence="2" id="KW-0732">Signal</keyword>
<keyword evidence="1" id="KW-0472">Membrane</keyword>
<proteinExistence type="predicted"/>
<keyword evidence="1" id="KW-0812">Transmembrane</keyword>
<feature type="transmembrane region" description="Helical" evidence="1">
    <location>
        <begin position="305"/>
        <end position="324"/>
    </location>
</feature>
<gene>
    <name evidence="3" type="ORF">Fcan01_22909</name>
</gene>